<accession>E8Q6B7</accession>
<evidence type="ECO:0000313" key="11">
    <source>
        <dbReference type="Proteomes" id="UP000007464"/>
    </source>
</evidence>
<dbReference type="GO" id="GO:0003676">
    <property type="term" value="F:nucleic acid binding"/>
    <property type="evidence" value="ECO:0007669"/>
    <property type="project" value="InterPro"/>
</dbReference>
<dbReference type="InterPro" id="IPR012340">
    <property type="entry name" value="NA-bd_OB-fold"/>
</dbReference>
<dbReference type="GO" id="GO:0005524">
    <property type="term" value="F:ATP binding"/>
    <property type="evidence" value="ECO:0007669"/>
    <property type="project" value="UniProtKB-UniRule"/>
</dbReference>
<keyword evidence="4 8" id="KW-0547">Nucleotide-binding</keyword>
<comment type="subunit">
    <text evidence="8">Homodimer.</text>
</comment>
<evidence type="ECO:0000256" key="2">
    <source>
        <dbReference type="ARBA" id="ARBA00022490"/>
    </source>
</evidence>
<dbReference type="InterPro" id="IPR045864">
    <property type="entry name" value="aa-tRNA-synth_II/BPL/LPL"/>
</dbReference>
<dbReference type="EC" id="6.1.1.22" evidence="8"/>
<dbReference type="InterPro" id="IPR004364">
    <property type="entry name" value="Aa-tRNA-synt_II"/>
</dbReference>
<dbReference type="InterPro" id="IPR006195">
    <property type="entry name" value="aa-tRNA-synth_II"/>
</dbReference>
<dbReference type="NCBIfam" id="NF003037">
    <property type="entry name" value="PRK03932.1"/>
    <property type="match status" value="1"/>
</dbReference>
<dbReference type="InterPro" id="IPR002312">
    <property type="entry name" value="Asp/Asn-tRNA-synth_IIb"/>
</dbReference>
<dbReference type="AlphaFoldDB" id="E8Q6B7"/>
<reference evidence="10 11" key="1">
    <citation type="journal article" date="2010" name="BMC Genomics">
        <title>Unprecedented loss of ammonia assimilation capability in a urease-encoding bacterial mutualist.</title>
        <authorList>
            <person name="Williams L.E."/>
            <person name="Wernegreen J.J."/>
        </authorList>
    </citation>
    <scope>NUCLEOTIDE SEQUENCE [LARGE SCALE GENOMIC DNA]</scope>
    <source>
        <strain evidence="10 11">BVAF</strain>
    </source>
</reference>
<evidence type="ECO:0000256" key="1">
    <source>
        <dbReference type="ARBA" id="ARBA00008226"/>
    </source>
</evidence>
<dbReference type="EMBL" id="CP002189">
    <property type="protein sequence ID" value="ADV33811.1"/>
    <property type="molecule type" value="Genomic_DNA"/>
</dbReference>
<name>E8Q6B7_BLOVB</name>
<dbReference type="InterPro" id="IPR004522">
    <property type="entry name" value="Asn-tRNA-ligase"/>
</dbReference>
<evidence type="ECO:0000256" key="5">
    <source>
        <dbReference type="ARBA" id="ARBA00022840"/>
    </source>
</evidence>
<dbReference type="Pfam" id="PF01336">
    <property type="entry name" value="tRNA_anti-codon"/>
    <property type="match status" value="1"/>
</dbReference>
<evidence type="ECO:0000256" key="6">
    <source>
        <dbReference type="ARBA" id="ARBA00022917"/>
    </source>
</evidence>
<dbReference type="PANTHER" id="PTHR22594">
    <property type="entry name" value="ASPARTYL/LYSYL-TRNA SYNTHETASE"/>
    <property type="match status" value="1"/>
</dbReference>
<evidence type="ECO:0000256" key="7">
    <source>
        <dbReference type="ARBA" id="ARBA00023146"/>
    </source>
</evidence>
<evidence type="ECO:0000256" key="8">
    <source>
        <dbReference type="HAMAP-Rule" id="MF_00534"/>
    </source>
</evidence>
<keyword evidence="3 8" id="KW-0436">Ligase</keyword>
<keyword evidence="6 8" id="KW-0648">Protein biosynthesis</keyword>
<comment type="subcellular location">
    <subcellularLocation>
        <location evidence="8">Cytoplasm</location>
    </subcellularLocation>
</comment>
<dbReference type="HAMAP" id="MF_00534">
    <property type="entry name" value="Asn_tRNA_synth"/>
    <property type="match status" value="1"/>
</dbReference>
<dbReference type="Gene3D" id="3.30.930.10">
    <property type="entry name" value="Bira Bifunctional Protein, Domain 2"/>
    <property type="match status" value="1"/>
</dbReference>
<dbReference type="NCBIfam" id="TIGR00457">
    <property type="entry name" value="asnS"/>
    <property type="match status" value="1"/>
</dbReference>
<keyword evidence="7 8" id="KW-0030">Aminoacyl-tRNA synthetase</keyword>
<protein>
    <recommendedName>
        <fullName evidence="8">Asparagine--tRNA ligase</fullName>
        <ecNumber evidence="8">6.1.1.22</ecNumber>
    </recommendedName>
    <alternativeName>
        <fullName evidence="8">Asparaginyl-tRNA synthetase</fullName>
        <shortName evidence="8">AsnRS</shortName>
    </alternativeName>
</protein>
<dbReference type="PROSITE" id="PS50862">
    <property type="entry name" value="AA_TRNA_LIGASE_II"/>
    <property type="match status" value="1"/>
</dbReference>
<dbReference type="OrthoDB" id="9762036at2"/>
<evidence type="ECO:0000256" key="3">
    <source>
        <dbReference type="ARBA" id="ARBA00022598"/>
    </source>
</evidence>
<keyword evidence="11" id="KW-1185">Reference proteome</keyword>
<dbReference type="HOGENOM" id="CLU_004553_2_0_6"/>
<dbReference type="CDD" id="cd00776">
    <property type="entry name" value="AsxRS_core"/>
    <property type="match status" value="1"/>
</dbReference>
<dbReference type="InterPro" id="IPR004365">
    <property type="entry name" value="NA-bd_OB_tRNA"/>
</dbReference>
<gene>
    <name evidence="8 10" type="primary">asnS</name>
    <name evidence="10" type="ordered locus">BVAF_422</name>
</gene>
<evidence type="ECO:0000256" key="4">
    <source>
        <dbReference type="ARBA" id="ARBA00022741"/>
    </source>
</evidence>
<dbReference type="Pfam" id="PF00152">
    <property type="entry name" value="tRNA-synt_2"/>
    <property type="match status" value="1"/>
</dbReference>
<dbReference type="Proteomes" id="UP000007464">
    <property type="component" value="Chromosome"/>
</dbReference>
<dbReference type="CDD" id="cd04318">
    <property type="entry name" value="EcAsnRS_like_N"/>
    <property type="match status" value="1"/>
</dbReference>
<dbReference type="PANTHER" id="PTHR22594:SF34">
    <property type="entry name" value="ASPARAGINE--TRNA LIGASE, MITOCHONDRIAL-RELATED"/>
    <property type="match status" value="1"/>
</dbReference>
<dbReference type="RefSeq" id="WP_013516736.1">
    <property type="nucleotide sequence ID" value="NC_014909.2"/>
</dbReference>
<organism evidence="10 11">
    <name type="scientific">Blochmanniella vafra (strain BVAF)</name>
    <dbReference type="NCBI Taxonomy" id="859654"/>
    <lineage>
        <taxon>Bacteria</taxon>
        <taxon>Pseudomonadati</taxon>
        <taxon>Pseudomonadota</taxon>
        <taxon>Gammaproteobacteria</taxon>
        <taxon>Enterobacterales</taxon>
        <taxon>Enterobacteriaceae</taxon>
        <taxon>ant endosymbionts</taxon>
        <taxon>Candidatus Blochmanniella</taxon>
    </lineage>
</organism>
<comment type="catalytic activity">
    <reaction evidence="8">
        <text>tRNA(Asn) + L-asparagine + ATP = L-asparaginyl-tRNA(Asn) + AMP + diphosphate + H(+)</text>
        <dbReference type="Rhea" id="RHEA:11180"/>
        <dbReference type="Rhea" id="RHEA-COMP:9659"/>
        <dbReference type="Rhea" id="RHEA-COMP:9674"/>
        <dbReference type="ChEBI" id="CHEBI:15378"/>
        <dbReference type="ChEBI" id="CHEBI:30616"/>
        <dbReference type="ChEBI" id="CHEBI:33019"/>
        <dbReference type="ChEBI" id="CHEBI:58048"/>
        <dbReference type="ChEBI" id="CHEBI:78442"/>
        <dbReference type="ChEBI" id="CHEBI:78515"/>
        <dbReference type="ChEBI" id="CHEBI:456215"/>
        <dbReference type="EC" id="6.1.1.22"/>
    </reaction>
</comment>
<dbReference type="GO" id="GO:0004816">
    <property type="term" value="F:asparagine-tRNA ligase activity"/>
    <property type="evidence" value="ECO:0007669"/>
    <property type="project" value="UniProtKB-UniRule"/>
</dbReference>
<evidence type="ECO:0000259" key="9">
    <source>
        <dbReference type="PROSITE" id="PS50862"/>
    </source>
</evidence>
<proteinExistence type="inferred from homology"/>
<dbReference type="SUPFAM" id="SSF55681">
    <property type="entry name" value="Class II aaRS and biotin synthetases"/>
    <property type="match status" value="1"/>
</dbReference>
<dbReference type="GO" id="GO:0006421">
    <property type="term" value="P:asparaginyl-tRNA aminoacylation"/>
    <property type="evidence" value="ECO:0007669"/>
    <property type="project" value="UniProtKB-UniRule"/>
</dbReference>
<feature type="domain" description="Aminoacyl-transfer RNA synthetases class-II family profile" evidence="9">
    <location>
        <begin position="139"/>
        <end position="458"/>
    </location>
</feature>
<comment type="similarity">
    <text evidence="1 8">Belongs to the class-II aminoacyl-tRNA synthetase family.</text>
</comment>
<keyword evidence="5 8" id="KW-0067">ATP-binding</keyword>
<sequence>MQTTSISNILQKFIPENTKITVHGWIRTLRHSKAKISFLDLYDGSCLKTLQIVIGENLHNYKSEILHLTSGCSVTICGKIVKSIGNKQDIELVATNVTILGWIDQPNTYPITPKKHSLEYLRNVAHLRSRTHIFGAISRIRHILFQSMHNFMHKKGLLWIPTPIITAADTEGNSKMFYLSENFNNKNISNNISTNQVNGEQFFFGKKAFLTVSGQLNLETYACALSKVYTFGPTFRAEHSDTNRHLSEFWMLEVEIAFSKLNDIIELAKAFLTNMIQIVLEQCTPDITYCSNHSQCNLFKRLENFLNNKIAYIEYTDAINLLISCNKNFKNTVFWGGDLFSEHEKYLSEEYFKSPVIIMNYPKNIKAFYMRLNDDNKTVASMDILVPGIGEIIGGSQREERLNILKERLLENNLSNKYYWWYQDLRRYGTVPHSGFGLGFERLLIYITGITNIKDAIPFPRVFKNINF</sequence>
<dbReference type="SUPFAM" id="SSF50249">
    <property type="entry name" value="Nucleic acid-binding proteins"/>
    <property type="match status" value="1"/>
</dbReference>
<keyword evidence="2 8" id="KW-0963">Cytoplasm</keyword>
<dbReference type="Gene3D" id="2.40.50.140">
    <property type="entry name" value="Nucleic acid-binding proteins"/>
    <property type="match status" value="1"/>
</dbReference>
<dbReference type="STRING" id="859654.BVAF_422"/>
<evidence type="ECO:0000313" key="10">
    <source>
        <dbReference type="EMBL" id="ADV33811.1"/>
    </source>
</evidence>
<dbReference type="KEGG" id="bva:BVAF_422"/>
<dbReference type="PRINTS" id="PR01042">
    <property type="entry name" value="TRNASYNTHASP"/>
</dbReference>
<dbReference type="GO" id="GO:0005737">
    <property type="term" value="C:cytoplasm"/>
    <property type="evidence" value="ECO:0007669"/>
    <property type="project" value="UniProtKB-SubCell"/>
</dbReference>
<dbReference type="FunFam" id="3.30.930.10:FF:000016">
    <property type="entry name" value="Asparagine--tRNA ligase"/>
    <property type="match status" value="1"/>
</dbReference>